<dbReference type="AlphaFoldDB" id="A0A934PVG4"/>
<dbReference type="RefSeq" id="WP_200786040.1">
    <property type="nucleotide sequence ID" value="NZ_JAEDAO010000001.1"/>
</dbReference>
<name>A0A934PVG4_9BURK</name>
<dbReference type="Proteomes" id="UP000617041">
    <property type="component" value="Unassembled WGS sequence"/>
</dbReference>
<reference evidence="1" key="1">
    <citation type="submission" date="2020-12" db="EMBL/GenBank/DDBJ databases">
        <title>Ramlibacter sp. nov., isolated from a freshwater alga, Cryptomonas.</title>
        <authorList>
            <person name="Kim H.M."/>
            <person name="Jeon C.O."/>
        </authorList>
    </citation>
    <scope>NUCLEOTIDE SEQUENCE</scope>
    <source>
        <strain evidence="1">CrO1</strain>
    </source>
</reference>
<organism evidence="1 2">
    <name type="scientific">Ramlibacter algicola</name>
    <dbReference type="NCBI Taxonomy" id="2795217"/>
    <lineage>
        <taxon>Bacteria</taxon>
        <taxon>Pseudomonadati</taxon>
        <taxon>Pseudomonadota</taxon>
        <taxon>Betaproteobacteria</taxon>
        <taxon>Burkholderiales</taxon>
        <taxon>Comamonadaceae</taxon>
        <taxon>Ramlibacter</taxon>
    </lineage>
</organism>
<keyword evidence="2" id="KW-1185">Reference proteome</keyword>
<proteinExistence type="predicted"/>
<accession>A0A934PVG4</accession>
<protein>
    <submittedName>
        <fullName evidence="1">Uncharacterized protein</fullName>
    </submittedName>
</protein>
<evidence type="ECO:0000313" key="2">
    <source>
        <dbReference type="Proteomes" id="UP000617041"/>
    </source>
</evidence>
<sequence>MHRITGPYRGYFVAAYTVKAKGGFVGYGKACVTRPSAAWRVKGAAGVASSLYPNELQALVAAEHKVRLEIDQLPPSWEPFTAPDQLVDSTR</sequence>
<evidence type="ECO:0000313" key="1">
    <source>
        <dbReference type="EMBL" id="MBK0391205.1"/>
    </source>
</evidence>
<comment type="caution">
    <text evidence="1">The sequence shown here is derived from an EMBL/GenBank/DDBJ whole genome shotgun (WGS) entry which is preliminary data.</text>
</comment>
<gene>
    <name evidence="1" type="ORF">I8E28_01260</name>
</gene>
<dbReference type="EMBL" id="JAEDAO010000001">
    <property type="protein sequence ID" value="MBK0391205.1"/>
    <property type="molecule type" value="Genomic_DNA"/>
</dbReference>